<keyword evidence="1" id="KW-0645">Protease</keyword>
<proteinExistence type="predicted"/>
<dbReference type="PANTHER" id="PTHR24252">
    <property type="entry name" value="ACROSIN-RELATED"/>
    <property type="match status" value="1"/>
</dbReference>
<dbReference type="CDD" id="cd00190">
    <property type="entry name" value="Tryp_SPc"/>
    <property type="match status" value="1"/>
</dbReference>
<dbReference type="Gene3D" id="2.40.10.10">
    <property type="entry name" value="Trypsin-like serine proteases"/>
    <property type="match status" value="1"/>
</dbReference>
<evidence type="ECO:0000256" key="2">
    <source>
        <dbReference type="ARBA" id="ARBA00022729"/>
    </source>
</evidence>
<dbReference type="GO" id="GO:0006508">
    <property type="term" value="P:proteolysis"/>
    <property type="evidence" value="ECO:0007669"/>
    <property type="project" value="UniProtKB-KW"/>
</dbReference>
<dbReference type="InterPro" id="IPR001314">
    <property type="entry name" value="Peptidase_S1A"/>
</dbReference>
<keyword evidence="4" id="KW-0720">Serine protease</keyword>
<organism evidence="7 8">
    <name type="scientific">Coilia grayii</name>
    <name type="common">Gray's grenadier anchovy</name>
    <dbReference type="NCBI Taxonomy" id="363190"/>
    <lineage>
        <taxon>Eukaryota</taxon>
        <taxon>Metazoa</taxon>
        <taxon>Chordata</taxon>
        <taxon>Craniata</taxon>
        <taxon>Vertebrata</taxon>
        <taxon>Euteleostomi</taxon>
        <taxon>Actinopterygii</taxon>
        <taxon>Neopterygii</taxon>
        <taxon>Teleostei</taxon>
        <taxon>Clupei</taxon>
        <taxon>Clupeiformes</taxon>
        <taxon>Clupeoidei</taxon>
        <taxon>Engraulidae</taxon>
        <taxon>Coilinae</taxon>
        <taxon>Coilia</taxon>
    </lineage>
</organism>
<gene>
    <name evidence="7" type="ORF">ACEWY4_005223</name>
</gene>
<evidence type="ECO:0000313" key="7">
    <source>
        <dbReference type="EMBL" id="KAL2098743.1"/>
    </source>
</evidence>
<dbReference type="SMART" id="SM00020">
    <property type="entry name" value="Tryp_SPc"/>
    <property type="match status" value="1"/>
</dbReference>
<evidence type="ECO:0000256" key="1">
    <source>
        <dbReference type="ARBA" id="ARBA00022670"/>
    </source>
</evidence>
<evidence type="ECO:0000313" key="8">
    <source>
        <dbReference type="Proteomes" id="UP001591681"/>
    </source>
</evidence>
<dbReference type="PROSITE" id="PS50240">
    <property type="entry name" value="TRYPSIN_DOM"/>
    <property type="match status" value="1"/>
</dbReference>
<dbReference type="Proteomes" id="UP001591681">
    <property type="component" value="Unassembled WGS sequence"/>
</dbReference>
<dbReference type="InterPro" id="IPR043504">
    <property type="entry name" value="Peptidase_S1_PA_chymotrypsin"/>
</dbReference>
<feature type="domain" description="Peptidase S1" evidence="6">
    <location>
        <begin position="4"/>
        <end position="239"/>
    </location>
</feature>
<dbReference type="InterPro" id="IPR001254">
    <property type="entry name" value="Trypsin_dom"/>
</dbReference>
<keyword evidence="2" id="KW-0732">Signal</keyword>
<name>A0ABD1KHX3_9TELE</name>
<dbReference type="PANTHER" id="PTHR24252:SF7">
    <property type="entry name" value="HYALIN"/>
    <property type="match status" value="1"/>
</dbReference>
<comment type="caution">
    <text evidence="7">The sequence shown here is derived from an EMBL/GenBank/DDBJ whole genome shotgun (WGS) entry which is preliminary data.</text>
</comment>
<dbReference type="FunFam" id="2.40.10.10:FF:000024">
    <property type="entry name" value="Serine protease 53"/>
    <property type="match status" value="1"/>
</dbReference>
<dbReference type="AlphaFoldDB" id="A0ABD1KHX3"/>
<dbReference type="SUPFAM" id="SSF50494">
    <property type="entry name" value="Trypsin-like serine proteases"/>
    <property type="match status" value="1"/>
</dbReference>
<dbReference type="InterPro" id="IPR009003">
    <property type="entry name" value="Peptidase_S1_PA"/>
</dbReference>
<dbReference type="GO" id="GO:0008236">
    <property type="term" value="F:serine-type peptidase activity"/>
    <property type="evidence" value="ECO:0007669"/>
    <property type="project" value="UniProtKB-KW"/>
</dbReference>
<keyword evidence="8" id="KW-1185">Reference proteome</keyword>
<dbReference type="InterPro" id="IPR018114">
    <property type="entry name" value="TRYPSIN_HIS"/>
</dbReference>
<keyword evidence="5" id="KW-1015">Disulfide bond</keyword>
<evidence type="ECO:0000256" key="5">
    <source>
        <dbReference type="ARBA" id="ARBA00023157"/>
    </source>
</evidence>
<protein>
    <recommendedName>
        <fullName evidence="6">Peptidase S1 domain-containing protein</fullName>
    </recommendedName>
</protein>
<dbReference type="PROSITE" id="PS00134">
    <property type="entry name" value="TRYPSIN_HIS"/>
    <property type="match status" value="1"/>
</dbReference>
<evidence type="ECO:0000259" key="6">
    <source>
        <dbReference type="PROSITE" id="PS50240"/>
    </source>
</evidence>
<keyword evidence="3" id="KW-0378">Hydrolase</keyword>
<evidence type="ECO:0000256" key="4">
    <source>
        <dbReference type="ARBA" id="ARBA00022825"/>
    </source>
</evidence>
<accession>A0ABD1KHX3</accession>
<reference evidence="7 8" key="1">
    <citation type="submission" date="2024-09" db="EMBL/GenBank/DDBJ databases">
        <title>A chromosome-level genome assembly of Gray's grenadier anchovy, Coilia grayii.</title>
        <authorList>
            <person name="Fu Z."/>
        </authorList>
    </citation>
    <scope>NUCLEOTIDE SEQUENCE [LARGE SCALE GENOMIC DNA]</scope>
    <source>
        <strain evidence="7">G4</strain>
        <tissue evidence="7">Muscle</tissue>
    </source>
</reference>
<dbReference type="PRINTS" id="PR00722">
    <property type="entry name" value="CHYMOTRYPSIN"/>
</dbReference>
<dbReference type="EMBL" id="JBHFQA010000005">
    <property type="protein sequence ID" value="KAL2098743.1"/>
    <property type="molecule type" value="Genomic_DNA"/>
</dbReference>
<evidence type="ECO:0000256" key="3">
    <source>
        <dbReference type="ARBA" id="ARBA00022801"/>
    </source>
</evidence>
<dbReference type="Pfam" id="PF00089">
    <property type="entry name" value="Trypsin"/>
    <property type="match status" value="1"/>
</dbReference>
<sequence length="272" mass="29369">MDRIVGGQDSAAGNWPWQVSLQMHLQHFCGGSLINRQWILTAAHCFSRLVSDATKYSVRLGVGNLDVSSPNEFHRTLTRIILHPEYSSFVGDNDIALLKMSTPVTFSDYIRPVCLADSNSVFNNGTESWVTGWGNIGEGVSLPFPGTLQQVEVPVIGNRQCDCFYGVGQISKNMICSGLLYGGKDACQGDSGDPMVNQQNSVWIQSGVVSFGRGCARAGYPGVYTRVSRYQSWINSHISSDPPGFVQFSSTGVDADSSFSCSAPPALPPSTP</sequence>